<name>A0AAD7V6L4_9FUNG</name>
<dbReference type="RefSeq" id="XP_058344148.1">
    <property type="nucleotide sequence ID" value="XM_058484998.1"/>
</dbReference>
<protein>
    <submittedName>
        <fullName evidence="1">Uncharacterized protein</fullName>
    </submittedName>
</protein>
<sequence length="506" mass="57661">MNPSAALFVSHCTGFVQIRVEKLIAAGRIFEALEETSIMRQLRPSSPLGYLFEGDILSNMQGKQAAAMSMINRGIHTASKIDPSYPKLLDSKNRIREKQQLRIDFIKKLPVDIVRKRIAPLLLTSTMKHEILNVSSIWQQRFAPVFGMHVEVRDAQDWTTGYRRIIDGASWIKSLSLKHCQQSPYTLLQRREFKSLERLRIEDCPIYKLSNISNVGKRLTHLYITDGHGPKSIRLQSLLLTFPNLEIIQCFGVCDLDTSTLDTGQCYSKVRTLLFWTSSMSKKGVKSIVSCFPSLDRFAIFHRRNPVQCLVEMSPIDNDGDLVYFGSSFDICNMSYEEPALEHMLYLDGEGVDIEMAAESLLQANDPPIASVIFNSCARAGMRNNDTEEDMARYLTMATTYAPRLNSFLLCNLNLHEGQWMQFLQGLKAKGMQPFYLEVIECPGVTDRVLEDIIPRKSIRSIRFDGLVNITQKGVSRLLRSRSFDDVTIVNCPNAVVPRSYYHYYH</sequence>
<organism evidence="1 2">
    <name type="scientific">Lichtheimia ornata</name>
    <dbReference type="NCBI Taxonomy" id="688661"/>
    <lineage>
        <taxon>Eukaryota</taxon>
        <taxon>Fungi</taxon>
        <taxon>Fungi incertae sedis</taxon>
        <taxon>Mucoromycota</taxon>
        <taxon>Mucoromycotina</taxon>
        <taxon>Mucoromycetes</taxon>
        <taxon>Mucorales</taxon>
        <taxon>Lichtheimiaceae</taxon>
        <taxon>Lichtheimia</taxon>
    </lineage>
</organism>
<dbReference type="SUPFAM" id="SSF52047">
    <property type="entry name" value="RNI-like"/>
    <property type="match status" value="1"/>
</dbReference>
<dbReference type="GeneID" id="83212362"/>
<accession>A0AAD7V6L4</accession>
<evidence type="ECO:0000313" key="1">
    <source>
        <dbReference type="EMBL" id="KAJ8659235.1"/>
    </source>
</evidence>
<dbReference type="InterPro" id="IPR032675">
    <property type="entry name" value="LRR_dom_sf"/>
</dbReference>
<dbReference type="EMBL" id="JARTCD010000019">
    <property type="protein sequence ID" value="KAJ8659235.1"/>
    <property type="molecule type" value="Genomic_DNA"/>
</dbReference>
<evidence type="ECO:0000313" key="2">
    <source>
        <dbReference type="Proteomes" id="UP001234581"/>
    </source>
</evidence>
<keyword evidence="2" id="KW-1185">Reference proteome</keyword>
<gene>
    <name evidence="1" type="ORF">O0I10_004949</name>
</gene>
<comment type="caution">
    <text evidence="1">The sequence shown here is derived from an EMBL/GenBank/DDBJ whole genome shotgun (WGS) entry which is preliminary data.</text>
</comment>
<dbReference type="AlphaFoldDB" id="A0AAD7V6L4"/>
<reference evidence="1 2" key="1">
    <citation type="submission" date="2023-03" db="EMBL/GenBank/DDBJ databases">
        <title>Genome sequence of Lichtheimia ornata CBS 291.66.</title>
        <authorList>
            <person name="Mohabir J.T."/>
            <person name="Shea T.P."/>
            <person name="Kurbessoian T."/>
            <person name="Berby B."/>
            <person name="Fontaine J."/>
            <person name="Livny J."/>
            <person name="Gnirke A."/>
            <person name="Stajich J.E."/>
            <person name="Cuomo C.A."/>
        </authorList>
    </citation>
    <scope>NUCLEOTIDE SEQUENCE [LARGE SCALE GENOMIC DNA]</scope>
    <source>
        <strain evidence="1">CBS 291.66</strain>
    </source>
</reference>
<dbReference type="Proteomes" id="UP001234581">
    <property type="component" value="Unassembled WGS sequence"/>
</dbReference>
<proteinExistence type="predicted"/>
<dbReference type="Gene3D" id="3.80.10.10">
    <property type="entry name" value="Ribonuclease Inhibitor"/>
    <property type="match status" value="1"/>
</dbReference>